<proteinExistence type="predicted"/>
<dbReference type="PANTHER" id="PTHR43586:SF21">
    <property type="entry name" value="PYRIDOXAL PHOSPHATE (PLP)-DEPENDENT ASPARTATE AMINOTRANSFERASE SUPERFAMILY"/>
    <property type="match status" value="1"/>
</dbReference>
<dbReference type="Gene3D" id="3.90.1150.10">
    <property type="entry name" value="Aspartate Aminotransferase, domain 1"/>
    <property type="match status" value="1"/>
</dbReference>
<dbReference type="EMBL" id="JAEHOI010000010">
    <property type="protein sequence ID" value="MBK0422422.1"/>
    <property type="molecule type" value="Genomic_DNA"/>
</dbReference>
<feature type="domain" description="Aminotransferase class V" evidence="2">
    <location>
        <begin position="40"/>
        <end position="309"/>
    </location>
</feature>
<protein>
    <submittedName>
        <fullName evidence="3">Aminotransferase class V-fold PLP-dependent enzyme</fullName>
    </submittedName>
</protein>
<dbReference type="InterPro" id="IPR000192">
    <property type="entry name" value="Aminotrans_V_dom"/>
</dbReference>
<gene>
    <name evidence="3" type="ORF">JD292_10095</name>
</gene>
<feature type="compositionally biased region" description="Polar residues" evidence="1">
    <location>
        <begin position="1"/>
        <end position="21"/>
    </location>
</feature>
<feature type="region of interest" description="Disordered" evidence="1">
    <location>
        <begin position="1"/>
        <end position="23"/>
    </location>
</feature>
<evidence type="ECO:0000256" key="1">
    <source>
        <dbReference type="SAM" id="MobiDB-lite"/>
    </source>
</evidence>
<keyword evidence="4" id="KW-1185">Reference proteome</keyword>
<reference evidence="3" key="1">
    <citation type="submission" date="2020-12" db="EMBL/GenBank/DDBJ databases">
        <title>Leucobacter sp. CAS2, isolated from Chromium sludge.</title>
        <authorList>
            <person name="Xu Z."/>
        </authorList>
    </citation>
    <scope>NUCLEOTIDE SEQUENCE</scope>
    <source>
        <strain evidence="3">CSA2</strain>
    </source>
</reference>
<dbReference type="PANTHER" id="PTHR43586">
    <property type="entry name" value="CYSTEINE DESULFURASE"/>
    <property type="match status" value="1"/>
</dbReference>
<dbReference type="SUPFAM" id="SSF53383">
    <property type="entry name" value="PLP-dependent transferases"/>
    <property type="match status" value="1"/>
</dbReference>
<dbReference type="RefSeq" id="WP_200132632.1">
    <property type="nucleotide sequence ID" value="NZ_JAEHOI010000010.1"/>
</dbReference>
<dbReference type="Proteomes" id="UP000618733">
    <property type="component" value="Unassembled WGS sequence"/>
</dbReference>
<dbReference type="Pfam" id="PF00266">
    <property type="entry name" value="Aminotran_5"/>
    <property type="match status" value="1"/>
</dbReference>
<dbReference type="Gene3D" id="3.40.640.10">
    <property type="entry name" value="Type I PLP-dependent aspartate aminotransferase-like (Major domain)"/>
    <property type="match status" value="1"/>
</dbReference>
<evidence type="ECO:0000259" key="2">
    <source>
        <dbReference type="Pfam" id="PF00266"/>
    </source>
</evidence>
<evidence type="ECO:0000313" key="4">
    <source>
        <dbReference type="Proteomes" id="UP000618733"/>
    </source>
</evidence>
<dbReference type="AlphaFoldDB" id="A0A934QFE9"/>
<dbReference type="GO" id="GO:0008483">
    <property type="term" value="F:transaminase activity"/>
    <property type="evidence" value="ECO:0007669"/>
    <property type="project" value="UniProtKB-KW"/>
</dbReference>
<dbReference type="InterPro" id="IPR015422">
    <property type="entry name" value="PyrdxlP-dep_Trfase_small"/>
</dbReference>
<evidence type="ECO:0000313" key="3">
    <source>
        <dbReference type="EMBL" id="MBK0422422.1"/>
    </source>
</evidence>
<keyword evidence="3" id="KW-0032">Aminotransferase</keyword>
<sequence length="369" mass="38520">MAATSTFGPSSIEESPVSNRGSDFETLRGEFTAGNGYLAACTAGLPPQRVTAAMHAFVDAWAAGRLDAHALGDVAEQCRARYAELAGVAPDRVALGGQVSQLVSIVATSVPDGAEVLCAAGDFSSLTHPFEQLARRGVRVRYAPVAELARAITPETALVAFSHVQSATGEVADADGIQAAAAAAGARTLVDLTQSLGWLPTEAGRFDYTVCHAYKWLCAPRGTSFMTVREGLDDSLTPIAAGWCSADDVWSSCYAGSTPLAASAGRFDLSPSWPLLGGTLAALEFFTELDIDEVMRHDIALANAARAVLGLPAGNSAIVTWPDPDGTELAKLSNAGITASGRAGNARIAFHLWNTKEDVDRLERALRAS</sequence>
<dbReference type="InterPro" id="IPR015424">
    <property type="entry name" value="PyrdxlP-dep_Trfase"/>
</dbReference>
<comment type="caution">
    <text evidence="3">The sequence shown here is derived from an EMBL/GenBank/DDBJ whole genome shotgun (WGS) entry which is preliminary data.</text>
</comment>
<accession>A0A934QFE9</accession>
<organism evidence="3 4">
    <name type="scientific">Leucobacter edaphi</name>
    <dbReference type="NCBI Taxonomy" id="2796472"/>
    <lineage>
        <taxon>Bacteria</taxon>
        <taxon>Bacillati</taxon>
        <taxon>Actinomycetota</taxon>
        <taxon>Actinomycetes</taxon>
        <taxon>Micrococcales</taxon>
        <taxon>Microbacteriaceae</taxon>
        <taxon>Leucobacter</taxon>
    </lineage>
</organism>
<dbReference type="InterPro" id="IPR015421">
    <property type="entry name" value="PyrdxlP-dep_Trfase_major"/>
</dbReference>
<keyword evidence="3" id="KW-0808">Transferase</keyword>
<name>A0A934QFE9_9MICO</name>